<dbReference type="Gene3D" id="2.120.10.80">
    <property type="entry name" value="Kelch-type beta propeller"/>
    <property type="match status" value="1"/>
</dbReference>
<dbReference type="InterPro" id="IPR036047">
    <property type="entry name" value="F-box-like_dom_sf"/>
</dbReference>
<accession>M8BRM2</accession>
<dbReference type="AlphaFoldDB" id="M8BRM2"/>
<dbReference type="SUPFAM" id="SSF50965">
    <property type="entry name" value="Galactose oxidase, central domain"/>
    <property type="match status" value="1"/>
</dbReference>
<dbReference type="InterPro" id="IPR011043">
    <property type="entry name" value="Gal_Oxase/kelch_b-propeller"/>
</dbReference>
<dbReference type="InterPro" id="IPR015915">
    <property type="entry name" value="Kelch-typ_b-propeller"/>
</dbReference>
<dbReference type="InterPro" id="IPR013187">
    <property type="entry name" value="F-box-assoc_dom_typ3"/>
</dbReference>
<sequence>MSETTAVPLSNDTIFDILCRTPFRSVCRFRCVSRGWRDLISAPDFAAAHRSRHGPLLVDTGYFPQENPAAGRDMRLMDMEGNVIRVIRVVGGFGITCSSSLDDLIALSRGPSNGIHVVDPATGEVLLTCPPMEVKTLEVHPFIAMARYEIYGFGRAISSDEYKVVRIAKDKRTCEVLTLGDDPSSAWRRTLPPPISVPTDVGSPVAVNGIMYFLADETRETLLCFDIESEQWKANMIKGPRKGNPLEMRRKTAAICISELNGALCMVIAEKQDSRSTNIWTLDDSGKINWIKAYSIPMTPYTSRYMPLMVMPGGGKLLLQCHGPAQSVILQIYDPRTNTSTHVMKAPKQLGDRIAICNFRFHRRVSANN</sequence>
<protein>
    <submittedName>
        <fullName evidence="1">Uncharacterized protein</fullName>
    </submittedName>
</protein>
<dbReference type="SMART" id="SM00256">
    <property type="entry name" value="FBOX"/>
    <property type="match status" value="1"/>
</dbReference>
<dbReference type="NCBIfam" id="TIGR01640">
    <property type="entry name" value="F_box_assoc_1"/>
    <property type="match status" value="1"/>
</dbReference>
<reference evidence="1" key="1">
    <citation type="submission" date="2015-06" db="UniProtKB">
        <authorList>
            <consortium name="EnsemblPlants"/>
        </authorList>
    </citation>
    <scope>IDENTIFICATION</scope>
</reference>
<dbReference type="InterPro" id="IPR001810">
    <property type="entry name" value="F-box_dom"/>
</dbReference>
<dbReference type="InterPro" id="IPR017451">
    <property type="entry name" value="F-box-assoc_interact_dom"/>
</dbReference>
<dbReference type="PANTHER" id="PTHR31111">
    <property type="entry name" value="BNAA05G37150D PROTEIN-RELATED"/>
    <property type="match status" value="1"/>
</dbReference>
<evidence type="ECO:0000313" key="1">
    <source>
        <dbReference type="EnsemblPlants" id="EMT27645"/>
    </source>
</evidence>
<dbReference type="Pfam" id="PF08268">
    <property type="entry name" value="FBA_3"/>
    <property type="match status" value="1"/>
</dbReference>
<dbReference type="Pfam" id="PF00646">
    <property type="entry name" value="F-box"/>
    <property type="match status" value="1"/>
</dbReference>
<name>M8BRM2_AEGTA</name>
<dbReference type="PANTHER" id="PTHR31111:SF136">
    <property type="entry name" value="F-BOX ASSOCIATED DOMAIN-CONTAINING PROTEIN"/>
    <property type="match status" value="1"/>
</dbReference>
<dbReference type="SUPFAM" id="SSF81383">
    <property type="entry name" value="F-box domain"/>
    <property type="match status" value="1"/>
</dbReference>
<proteinExistence type="predicted"/>
<organism evidence="1">
    <name type="scientific">Aegilops tauschii</name>
    <name type="common">Tausch's goatgrass</name>
    <name type="synonym">Aegilops squarrosa</name>
    <dbReference type="NCBI Taxonomy" id="37682"/>
    <lineage>
        <taxon>Eukaryota</taxon>
        <taxon>Viridiplantae</taxon>
        <taxon>Streptophyta</taxon>
        <taxon>Embryophyta</taxon>
        <taxon>Tracheophyta</taxon>
        <taxon>Spermatophyta</taxon>
        <taxon>Magnoliopsida</taxon>
        <taxon>Liliopsida</taxon>
        <taxon>Poales</taxon>
        <taxon>Poaceae</taxon>
        <taxon>BOP clade</taxon>
        <taxon>Pooideae</taxon>
        <taxon>Triticodae</taxon>
        <taxon>Triticeae</taxon>
        <taxon>Triticinae</taxon>
        <taxon>Aegilops</taxon>
    </lineage>
</organism>
<dbReference type="EnsemblPlants" id="EMT27645">
    <property type="protein sequence ID" value="EMT27645"/>
    <property type="gene ID" value="F775_04613"/>
</dbReference>